<keyword evidence="4" id="KW-1185">Reference proteome</keyword>
<dbReference type="Pfam" id="PF00239">
    <property type="entry name" value="Resolvase"/>
    <property type="match status" value="1"/>
</dbReference>
<dbReference type="GO" id="GO:0000150">
    <property type="term" value="F:DNA strand exchange activity"/>
    <property type="evidence" value="ECO:0007669"/>
    <property type="project" value="InterPro"/>
</dbReference>
<dbReference type="InterPro" id="IPR050639">
    <property type="entry name" value="SSR_resolvase"/>
</dbReference>
<gene>
    <name evidence="3" type="ORF">B5M42_09850</name>
</gene>
<reference evidence="3 4" key="1">
    <citation type="submission" date="2017-03" db="EMBL/GenBank/DDBJ databases">
        <title>Isolation of Levoglucosan Utilizing Bacteria.</title>
        <authorList>
            <person name="Arya A.S."/>
        </authorList>
    </citation>
    <scope>NUCLEOTIDE SEQUENCE [LARGE SCALE GENOMIC DNA]</scope>
    <source>
        <strain evidence="3 4">MEC069</strain>
    </source>
</reference>
<dbReference type="OrthoDB" id="9797501at2"/>
<dbReference type="Gene3D" id="3.40.50.1390">
    <property type="entry name" value="Resolvase, N-terminal catalytic domain"/>
    <property type="match status" value="1"/>
</dbReference>
<dbReference type="SMART" id="SM00857">
    <property type="entry name" value="Resolvase"/>
    <property type="match status" value="1"/>
</dbReference>
<dbReference type="PANTHER" id="PTHR30461">
    <property type="entry name" value="DNA-INVERTASE FROM LAMBDOID PROPHAGE"/>
    <property type="match status" value="1"/>
</dbReference>
<feature type="domain" description="Recombinase" evidence="2">
    <location>
        <begin position="164"/>
        <end position="311"/>
    </location>
</feature>
<evidence type="ECO:0000259" key="2">
    <source>
        <dbReference type="PROSITE" id="PS51737"/>
    </source>
</evidence>
<organism evidence="3 4">
    <name type="scientific">Paenibacillus athensensis</name>
    <dbReference type="NCBI Taxonomy" id="1967502"/>
    <lineage>
        <taxon>Bacteria</taxon>
        <taxon>Bacillati</taxon>
        <taxon>Bacillota</taxon>
        <taxon>Bacilli</taxon>
        <taxon>Bacillales</taxon>
        <taxon>Paenibacillaceae</taxon>
        <taxon>Paenibacillus</taxon>
    </lineage>
</organism>
<sequence length="649" mass="75842">MLRQSNEKITALYERLSRDDELQGDSNSIVNQKKMLEDYAKNNGFKNLVHFTDDGYSGTNFERPGWKQLMAEMEQGKVGAIIVKDMSRVGRDYLRVGMYTEEFFKNGIRFIAINDNVDSENGDNDFTPFRNIMNEWTARDTSRKIRAVFRARAMEGKRISPSTPYGYLRDPQDKQKWIVDAEAAEVVQRIFRLVIEGYGVYQISDILTADKVLIPSAHWERIGADNQRHKHYQDPYRWRGGVVAKILERMEYMGHTVAFKTHTVSYKDKRSKATAPEERVIFENTHEPIIDPETWRNAQRLRRTVRKPDKQGKPSRLTGLLHCADCGAKMTHDRSMDKRPGRSAKNEYFCSSYRTQTRSCTMHFIRVPVVETLILNALREVSAFARANKQEFIRLVTDSTSMRQDKTAKQQRKKLTAYRKRNNELDTIIRKLYEDNLSGKLSDKRFEKLSDDYEREQEELEQTIERIQSEIDNMEKQTVNADRFLDLVDRYTDFEELTTPMLNEFVEKVVVHERDKGSRYTTTQKVDIYFNFVGLMELPGEKNNVVPDSSTLQKPVSKKAMKTYAPFKQYLERQNASTIRLTISGIERIIGSKLTATAYKYRAYWYPQKNRPLGCLIFNAGYDIEKLDLEQQIILLKRTEEIDVKQFIS</sequence>
<accession>A0A4Y8Q2Z5</accession>
<dbReference type="InterPro" id="IPR038109">
    <property type="entry name" value="DNA_bind_recomb_sf"/>
</dbReference>
<feature type="coiled-coil region" evidence="1">
    <location>
        <begin position="443"/>
        <end position="477"/>
    </location>
</feature>
<dbReference type="Pfam" id="PF14287">
    <property type="entry name" value="DUF4368"/>
    <property type="match status" value="1"/>
</dbReference>
<evidence type="ECO:0000313" key="3">
    <source>
        <dbReference type="EMBL" id="TFE88228.1"/>
    </source>
</evidence>
<dbReference type="GO" id="GO:0003677">
    <property type="term" value="F:DNA binding"/>
    <property type="evidence" value="ECO:0007669"/>
    <property type="project" value="InterPro"/>
</dbReference>
<dbReference type="AlphaFoldDB" id="A0A4Y8Q2Z5"/>
<comment type="caution">
    <text evidence="3">The sequence shown here is derived from an EMBL/GenBank/DDBJ whole genome shotgun (WGS) entry which is preliminary data.</text>
</comment>
<dbReference type="Gene3D" id="3.90.1750.20">
    <property type="entry name" value="Putative Large Serine Recombinase, Chain B, Domain 2"/>
    <property type="match status" value="1"/>
</dbReference>
<dbReference type="InterPro" id="IPR036162">
    <property type="entry name" value="Resolvase-like_N_sf"/>
</dbReference>
<proteinExistence type="predicted"/>
<dbReference type="PROSITE" id="PS51737">
    <property type="entry name" value="RECOMBINASE_DNA_BIND"/>
    <property type="match status" value="1"/>
</dbReference>
<dbReference type="Pfam" id="PF07508">
    <property type="entry name" value="Recombinase"/>
    <property type="match status" value="1"/>
</dbReference>
<evidence type="ECO:0000256" key="1">
    <source>
        <dbReference type="SAM" id="Coils"/>
    </source>
</evidence>
<dbReference type="RefSeq" id="WP_134752270.1">
    <property type="nucleotide sequence ID" value="NZ_MYFO02000004.1"/>
</dbReference>
<dbReference type="SUPFAM" id="SSF53041">
    <property type="entry name" value="Resolvase-like"/>
    <property type="match status" value="1"/>
</dbReference>
<dbReference type="Pfam" id="PF13408">
    <property type="entry name" value="Zn_ribbon_recom"/>
    <property type="match status" value="1"/>
</dbReference>
<dbReference type="PANTHER" id="PTHR30461:SF23">
    <property type="entry name" value="DNA RECOMBINASE-RELATED"/>
    <property type="match status" value="1"/>
</dbReference>
<protein>
    <submittedName>
        <fullName evidence="3">Recombinase</fullName>
    </submittedName>
</protein>
<dbReference type="Proteomes" id="UP000298246">
    <property type="component" value="Unassembled WGS sequence"/>
</dbReference>
<dbReference type="InterPro" id="IPR006119">
    <property type="entry name" value="Resolv_N"/>
</dbReference>
<dbReference type="InterPro" id="IPR025378">
    <property type="entry name" value="DUF4368"/>
</dbReference>
<keyword evidence="1" id="KW-0175">Coiled coil</keyword>
<dbReference type="CDD" id="cd03770">
    <property type="entry name" value="SR_TndX_transposase"/>
    <property type="match status" value="1"/>
</dbReference>
<dbReference type="EMBL" id="MYFO01000010">
    <property type="protein sequence ID" value="TFE88228.1"/>
    <property type="molecule type" value="Genomic_DNA"/>
</dbReference>
<dbReference type="InterPro" id="IPR011109">
    <property type="entry name" value="DNA_bind_recombinase_dom"/>
</dbReference>
<name>A0A4Y8Q2Z5_9BACL</name>
<evidence type="ECO:0000313" key="4">
    <source>
        <dbReference type="Proteomes" id="UP000298246"/>
    </source>
</evidence>
<dbReference type="InterPro" id="IPR025827">
    <property type="entry name" value="Zn_ribbon_recom_dom"/>
</dbReference>